<reference evidence="3" key="1">
    <citation type="submission" date="2020-02" db="EMBL/GenBank/DDBJ databases">
        <title>A new Streptomyces sp. for controlling soil-borne diseases.</title>
        <authorList>
            <person name="Li X."/>
            <person name="Tian Y."/>
            <person name="Gao K."/>
        </authorList>
    </citation>
    <scope>NUCLEOTIDE SEQUENCE [LARGE SCALE GENOMIC DNA]</scope>
    <source>
        <strain evidence="3">0250</strain>
    </source>
</reference>
<evidence type="ECO:0000313" key="4">
    <source>
        <dbReference type="Proteomes" id="UP000476310"/>
    </source>
</evidence>
<dbReference type="RefSeq" id="WP_164430665.1">
    <property type="nucleotide sequence ID" value="NZ_JAAIKT010000033.1"/>
</dbReference>
<evidence type="ECO:0000313" key="3">
    <source>
        <dbReference type="EMBL" id="NEW73566.1"/>
    </source>
</evidence>
<dbReference type="InterPro" id="IPR023286">
    <property type="entry name" value="ABATE_dom_sf"/>
</dbReference>
<proteinExistence type="predicted"/>
<keyword evidence="4" id="KW-1185">Reference proteome</keyword>
<accession>A0A6G4AJE9</accession>
<evidence type="ECO:0000256" key="1">
    <source>
        <dbReference type="SAM" id="MobiDB-lite"/>
    </source>
</evidence>
<dbReference type="Gene3D" id="1.10.3300.10">
    <property type="entry name" value="Jann2411-like domain"/>
    <property type="match status" value="1"/>
</dbReference>
<sequence length="218" mass="23430">MDPSTEQVPRTRVTAGLRALRFDAGSLALNLIASLGRRGSTPIERLGTLDRLREWCDGVGLRLHDEAVTEELHTELRTLREAAYDVVAAVVHDRAPAAASIALLNDRARPAPPQPLLRATGTGVEVDGADRPLTGRELQSTVVRDLIAVLGDPERRGALRACDSSLCTMIYLDHTPGRRRRWCSMRLCGNSAKAAKHRQRQASAAPAGPDAPAPPAGS</sequence>
<dbReference type="EMBL" id="JAAIKT010000033">
    <property type="protein sequence ID" value="NEW73566.1"/>
    <property type="molecule type" value="Genomic_DNA"/>
</dbReference>
<comment type="caution">
    <text evidence="3">The sequence shown here is derived from an EMBL/GenBank/DDBJ whole genome shotgun (WGS) entry which is preliminary data.</text>
</comment>
<dbReference type="Pfam" id="PF07336">
    <property type="entry name" value="ABATE"/>
    <property type="match status" value="1"/>
</dbReference>
<dbReference type="PANTHER" id="PTHR35525">
    <property type="entry name" value="BLL6575 PROTEIN"/>
    <property type="match status" value="1"/>
</dbReference>
<dbReference type="Pfam" id="PF11706">
    <property type="entry name" value="zf-CGNR"/>
    <property type="match status" value="1"/>
</dbReference>
<feature type="domain" description="Zinc finger CGNR" evidence="2">
    <location>
        <begin position="159"/>
        <end position="201"/>
    </location>
</feature>
<name>A0A6G4AJE9_9ACTN</name>
<evidence type="ECO:0000259" key="2">
    <source>
        <dbReference type="Pfam" id="PF11706"/>
    </source>
</evidence>
<protein>
    <submittedName>
        <fullName evidence="3">CGNR zinc finger domain-containing protein</fullName>
    </submittedName>
</protein>
<gene>
    <name evidence="3" type="ORF">G4H13_25165</name>
</gene>
<dbReference type="SUPFAM" id="SSF160904">
    <property type="entry name" value="Jann2411-like"/>
    <property type="match status" value="1"/>
</dbReference>
<feature type="region of interest" description="Disordered" evidence="1">
    <location>
        <begin position="194"/>
        <end position="218"/>
    </location>
</feature>
<dbReference type="AlphaFoldDB" id="A0A6G4AJE9"/>
<dbReference type="PANTHER" id="PTHR35525:SF3">
    <property type="entry name" value="BLL6575 PROTEIN"/>
    <property type="match status" value="1"/>
</dbReference>
<dbReference type="InterPro" id="IPR021005">
    <property type="entry name" value="Znf_CGNR"/>
</dbReference>
<dbReference type="InterPro" id="IPR010852">
    <property type="entry name" value="ABATE"/>
</dbReference>
<feature type="compositionally biased region" description="Pro residues" evidence="1">
    <location>
        <begin position="209"/>
        <end position="218"/>
    </location>
</feature>
<dbReference type="Proteomes" id="UP000476310">
    <property type="component" value="Unassembled WGS sequence"/>
</dbReference>
<organism evidence="3 4">
    <name type="scientific">Streptomyces rhizosphaericus</name>
    <dbReference type="NCBI Taxonomy" id="114699"/>
    <lineage>
        <taxon>Bacteria</taxon>
        <taxon>Bacillati</taxon>
        <taxon>Actinomycetota</taxon>
        <taxon>Actinomycetes</taxon>
        <taxon>Kitasatosporales</taxon>
        <taxon>Streptomycetaceae</taxon>
        <taxon>Streptomyces</taxon>
        <taxon>Streptomyces violaceusniger group</taxon>
    </lineage>
</organism>